<sequence length="269" mass="30325">MTVQVVFGASAEGCLKVAMGIRPDKSVLNWEDDLMSGPPVCAASHDWEDVRLRWGEAIANEEARQYLPYLRSCMEAWREWLPRLSMDPVPVVVWAADNVFEQTGLRAVLASLPPDVSVSVMDVTVASGGRFRHTGEASPEELALWIGKAEPLAPRTKDWLIQDWRRLVQEAGLLRIYKNGSLRTVDESYFDETIIRCIRTIQAEAQGWVKIGPLIGEILFHALDRPISHSWIEYRLRRLIEQGILTYTGSLEAMHDYVVKLVEPPDSAG</sequence>
<keyword evidence="4" id="KW-1185">Reference proteome</keyword>
<accession>A0ABT8V8X7</accession>
<dbReference type="Pfam" id="PF08874">
    <property type="entry name" value="DUF1835"/>
    <property type="match status" value="1"/>
</dbReference>
<feature type="domain" description="DUF1835" evidence="1">
    <location>
        <begin position="3"/>
        <end position="112"/>
    </location>
</feature>
<organism evidence="3 4">
    <name type="scientific">Paenibacillus ehimensis</name>
    <dbReference type="NCBI Taxonomy" id="79264"/>
    <lineage>
        <taxon>Bacteria</taxon>
        <taxon>Bacillati</taxon>
        <taxon>Bacillota</taxon>
        <taxon>Bacilli</taxon>
        <taxon>Bacillales</taxon>
        <taxon>Paenibacillaceae</taxon>
        <taxon>Paenibacillus</taxon>
    </lineage>
</organism>
<name>A0ABT8V8X7_9BACL</name>
<evidence type="ECO:0000259" key="2">
    <source>
        <dbReference type="Pfam" id="PF12395"/>
    </source>
</evidence>
<dbReference type="EMBL" id="JAUMKJ010000006">
    <property type="protein sequence ID" value="MDO3676610.1"/>
    <property type="molecule type" value="Genomic_DNA"/>
</dbReference>
<reference evidence="3" key="1">
    <citation type="submission" date="2023-07" db="EMBL/GenBank/DDBJ databases">
        <authorList>
            <person name="Aktuganov G."/>
            <person name="Boyko T."/>
            <person name="Delegan Y."/>
            <person name="Galimzianova N."/>
            <person name="Gilvanova E."/>
            <person name="Korobov V."/>
            <person name="Kuzmina L."/>
            <person name="Melentiev A."/>
            <person name="Milman P."/>
            <person name="Ryabova A."/>
            <person name="Stupak E."/>
            <person name="Yasakov T."/>
            <person name="Zharikova N."/>
            <person name="Zhurenko E."/>
        </authorList>
    </citation>
    <scope>NUCLEOTIDE SEQUENCE</scope>
    <source>
        <strain evidence="3">IB-739</strain>
    </source>
</reference>
<dbReference type="InterPro" id="IPR014973">
    <property type="entry name" value="DUF1835"/>
</dbReference>
<protein>
    <submittedName>
        <fullName evidence="3">DUF3658 domain-containing protein</fullName>
    </submittedName>
</protein>
<evidence type="ECO:0000313" key="4">
    <source>
        <dbReference type="Proteomes" id="UP001168883"/>
    </source>
</evidence>
<feature type="domain" description="DUF3658" evidence="2">
    <location>
        <begin position="148"/>
        <end position="257"/>
    </location>
</feature>
<gene>
    <name evidence="3" type="ORF">Q3C12_06315</name>
</gene>
<proteinExistence type="predicted"/>
<evidence type="ECO:0000313" key="3">
    <source>
        <dbReference type="EMBL" id="MDO3676610.1"/>
    </source>
</evidence>
<comment type="caution">
    <text evidence="3">The sequence shown here is derived from an EMBL/GenBank/DDBJ whole genome shotgun (WGS) entry which is preliminary data.</text>
</comment>
<dbReference type="Pfam" id="PF12395">
    <property type="entry name" value="DUF3658"/>
    <property type="match status" value="1"/>
</dbReference>
<dbReference type="RefSeq" id="WP_127483567.1">
    <property type="nucleotide sequence ID" value="NZ_JAUMKJ010000006.1"/>
</dbReference>
<dbReference type="Proteomes" id="UP001168883">
    <property type="component" value="Unassembled WGS sequence"/>
</dbReference>
<evidence type="ECO:0000259" key="1">
    <source>
        <dbReference type="Pfam" id="PF08874"/>
    </source>
</evidence>
<dbReference type="InterPro" id="IPR022123">
    <property type="entry name" value="DUF3658"/>
</dbReference>